<reference evidence="2 3" key="1">
    <citation type="submission" date="2020-11" db="EMBL/GenBank/DDBJ databases">
        <authorList>
            <person name="Kim M.K."/>
        </authorList>
    </citation>
    <scope>NUCLEOTIDE SEQUENCE [LARGE SCALE GENOMIC DNA]</scope>
    <source>
        <strain evidence="2 3">BT683</strain>
    </source>
</reference>
<accession>A0ABS0IEP0</accession>
<dbReference type="RefSeq" id="WP_196281185.1">
    <property type="nucleotide sequence ID" value="NZ_JADQDQ010000002.1"/>
</dbReference>
<dbReference type="EMBL" id="JADQDQ010000002">
    <property type="protein sequence ID" value="MBF9236805.1"/>
    <property type="molecule type" value="Genomic_DNA"/>
</dbReference>
<comment type="caution">
    <text evidence="2">The sequence shown here is derived from an EMBL/GenBank/DDBJ whole genome shotgun (WGS) entry which is preliminary data.</text>
</comment>
<sequence>MPSLVPNARPDALSIRAQRRRKPTLAKSYEAFKGHNFEGLGVSLDQEKDLAKWAQAIADNRMP</sequence>
<dbReference type="InterPro" id="IPR036249">
    <property type="entry name" value="Thioredoxin-like_sf"/>
</dbReference>
<evidence type="ECO:0000313" key="2">
    <source>
        <dbReference type="EMBL" id="MBF9236805.1"/>
    </source>
</evidence>
<dbReference type="SUPFAM" id="SSF52833">
    <property type="entry name" value="Thioredoxin-like"/>
    <property type="match status" value="1"/>
</dbReference>
<organism evidence="2 3">
    <name type="scientific">Hymenobacter jeongseonensis</name>
    <dbReference type="NCBI Taxonomy" id="2791027"/>
    <lineage>
        <taxon>Bacteria</taxon>
        <taxon>Pseudomonadati</taxon>
        <taxon>Bacteroidota</taxon>
        <taxon>Cytophagia</taxon>
        <taxon>Cytophagales</taxon>
        <taxon>Hymenobacteraceae</taxon>
        <taxon>Hymenobacter</taxon>
    </lineage>
</organism>
<name>A0ABS0IEP0_9BACT</name>
<dbReference type="Gene3D" id="3.40.30.10">
    <property type="entry name" value="Glutaredoxin"/>
    <property type="match status" value="1"/>
</dbReference>
<protein>
    <submittedName>
        <fullName evidence="2">Uncharacterized protein</fullName>
    </submittedName>
</protein>
<keyword evidence="3" id="KW-1185">Reference proteome</keyword>
<dbReference type="Proteomes" id="UP000597617">
    <property type="component" value="Unassembled WGS sequence"/>
</dbReference>
<evidence type="ECO:0000256" key="1">
    <source>
        <dbReference type="SAM" id="MobiDB-lite"/>
    </source>
</evidence>
<feature type="region of interest" description="Disordered" evidence="1">
    <location>
        <begin position="1"/>
        <end position="20"/>
    </location>
</feature>
<evidence type="ECO:0000313" key="3">
    <source>
        <dbReference type="Proteomes" id="UP000597617"/>
    </source>
</evidence>
<gene>
    <name evidence="2" type="ORF">I2I05_05300</name>
</gene>
<proteinExistence type="predicted"/>